<keyword evidence="2" id="KW-1185">Reference proteome</keyword>
<reference evidence="2" key="1">
    <citation type="submission" date="2016-06" db="EMBL/GenBank/DDBJ databases">
        <authorList>
            <person name="Varghese N."/>
            <person name="Submissions Spin"/>
        </authorList>
    </citation>
    <scope>NUCLEOTIDE SEQUENCE [LARGE SCALE GENOMIC DNA]</scope>
    <source>
        <strain evidence="2">DSM 45160</strain>
    </source>
</reference>
<organism evidence="1 2">
    <name type="scientific">Micromonospora chokoriensis</name>
    <dbReference type="NCBI Taxonomy" id="356851"/>
    <lineage>
        <taxon>Bacteria</taxon>
        <taxon>Bacillati</taxon>
        <taxon>Actinomycetota</taxon>
        <taxon>Actinomycetes</taxon>
        <taxon>Micromonosporales</taxon>
        <taxon>Micromonosporaceae</taxon>
        <taxon>Micromonospora</taxon>
    </lineage>
</organism>
<dbReference type="AlphaFoldDB" id="A0A1C4UNJ1"/>
<protein>
    <submittedName>
        <fullName evidence="1">Uncharacterized protein</fullName>
    </submittedName>
</protein>
<name>A0A1C4UNJ1_9ACTN</name>
<proteinExistence type="predicted"/>
<dbReference type="Proteomes" id="UP000198224">
    <property type="component" value="Chromosome I"/>
</dbReference>
<evidence type="ECO:0000313" key="2">
    <source>
        <dbReference type="Proteomes" id="UP000198224"/>
    </source>
</evidence>
<dbReference type="EMBL" id="LT607409">
    <property type="protein sequence ID" value="SCE73279.1"/>
    <property type="molecule type" value="Genomic_DNA"/>
</dbReference>
<accession>A0A1C4UNJ1</accession>
<sequence length="35" mass="3740">MSVSYLLDSASGVVYFRSDADYDPASSPTASPARR</sequence>
<evidence type="ECO:0000313" key="1">
    <source>
        <dbReference type="EMBL" id="SCE73279.1"/>
    </source>
</evidence>
<gene>
    <name evidence="1" type="ORF">GA0070612_0601</name>
</gene>